<comment type="caution">
    <text evidence="2">The sequence shown here is derived from an EMBL/GenBank/DDBJ whole genome shotgun (WGS) entry which is preliminary data.</text>
</comment>
<accession>A0A918TN66</accession>
<keyword evidence="1" id="KW-0812">Transmembrane</keyword>
<reference evidence="2" key="2">
    <citation type="submission" date="2020-09" db="EMBL/GenBank/DDBJ databases">
        <authorList>
            <person name="Sun Q."/>
            <person name="Ohkuma M."/>
        </authorList>
    </citation>
    <scope>NUCLEOTIDE SEQUENCE</scope>
    <source>
        <strain evidence="2">JCM 4633</strain>
    </source>
</reference>
<evidence type="ECO:0000313" key="2">
    <source>
        <dbReference type="EMBL" id="GHC55768.1"/>
    </source>
</evidence>
<name>A0A918TN66_STRCJ</name>
<proteinExistence type="predicted"/>
<dbReference type="Pfam" id="PF10825">
    <property type="entry name" value="DUF2752"/>
    <property type="match status" value="1"/>
</dbReference>
<organism evidence="2 3">
    <name type="scientific">Streptomyces cinnamoneus</name>
    <name type="common">Streptoverticillium cinnamoneum</name>
    <dbReference type="NCBI Taxonomy" id="53446"/>
    <lineage>
        <taxon>Bacteria</taxon>
        <taxon>Bacillati</taxon>
        <taxon>Actinomycetota</taxon>
        <taxon>Actinomycetes</taxon>
        <taxon>Kitasatosporales</taxon>
        <taxon>Streptomycetaceae</taxon>
        <taxon>Streptomyces</taxon>
        <taxon>Streptomyces cinnamoneus group</taxon>
    </lineage>
</organism>
<protein>
    <submittedName>
        <fullName evidence="2">Membrane protein</fullName>
    </submittedName>
</protein>
<dbReference type="RefSeq" id="WP_190110783.1">
    <property type="nucleotide sequence ID" value="NZ_BMVB01000011.1"/>
</dbReference>
<sequence>MSVPARGPRRARTAARLAAPLGVAAGLGAAVAWVAVVDPNRPGRYPACPLLRWTGLYCPGCGGLRGLHALAHGDVVTALGANALAVAGYAVFAVLWGAWLVRAVRTGGGMPVDLRAKHWWVLAGIVLAFTTVRNLPFGAVLAP</sequence>
<dbReference type="AlphaFoldDB" id="A0A918TN66"/>
<dbReference type="Proteomes" id="UP000646244">
    <property type="component" value="Unassembled WGS sequence"/>
</dbReference>
<dbReference type="InterPro" id="IPR021215">
    <property type="entry name" value="DUF2752"/>
</dbReference>
<feature type="transmembrane region" description="Helical" evidence="1">
    <location>
        <begin position="75"/>
        <end position="99"/>
    </location>
</feature>
<reference evidence="2" key="1">
    <citation type="journal article" date="2014" name="Int. J. Syst. Evol. Microbiol.">
        <title>Complete genome sequence of Corynebacterium casei LMG S-19264T (=DSM 44701T), isolated from a smear-ripened cheese.</title>
        <authorList>
            <consortium name="US DOE Joint Genome Institute (JGI-PGF)"/>
            <person name="Walter F."/>
            <person name="Albersmeier A."/>
            <person name="Kalinowski J."/>
            <person name="Ruckert C."/>
        </authorList>
    </citation>
    <scope>NUCLEOTIDE SEQUENCE</scope>
    <source>
        <strain evidence="2">JCM 4633</strain>
    </source>
</reference>
<keyword evidence="1" id="KW-1133">Transmembrane helix</keyword>
<gene>
    <name evidence="2" type="ORF">GCM10010507_35260</name>
</gene>
<keyword evidence="1" id="KW-0472">Membrane</keyword>
<feature type="transmembrane region" description="Helical" evidence="1">
    <location>
        <begin position="119"/>
        <end position="142"/>
    </location>
</feature>
<evidence type="ECO:0000256" key="1">
    <source>
        <dbReference type="SAM" id="Phobius"/>
    </source>
</evidence>
<evidence type="ECO:0000313" key="3">
    <source>
        <dbReference type="Proteomes" id="UP000646244"/>
    </source>
</evidence>
<dbReference type="EMBL" id="BMVB01000011">
    <property type="protein sequence ID" value="GHC55768.1"/>
    <property type="molecule type" value="Genomic_DNA"/>
</dbReference>